<protein>
    <submittedName>
        <fullName evidence="2">Chemotaxis protein</fullName>
    </submittedName>
</protein>
<gene>
    <name evidence="2" type="ORF">ACFPFW_17300</name>
</gene>
<feature type="chain" id="PRO_5047146456" evidence="1">
    <location>
        <begin position="20"/>
        <end position="397"/>
    </location>
</feature>
<dbReference type="EMBL" id="JBHSJF010000008">
    <property type="protein sequence ID" value="MFC5069774.1"/>
    <property type="molecule type" value="Genomic_DNA"/>
</dbReference>
<comment type="caution">
    <text evidence="2">The sequence shown here is derived from an EMBL/GenBank/DDBJ whole genome shotgun (WGS) entry which is preliminary data.</text>
</comment>
<organism evidence="2 3">
    <name type="scientific">Flaviflagellibacter deserti</name>
    <dbReference type="NCBI Taxonomy" id="2267266"/>
    <lineage>
        <taxon>Bacteria</taxon>
        <taxon>Pseudomonadati</taxon>
        <taxon>Pseudomonadota</taxon>
        <taxon>Alphaproteobacteria</taxon>
        <taxon>Hyphomicrobiales</taxon>
        <taxon>Flaviflagellibacter</taxon>
    </lineage>
</organism>
<keyword evidence="1" id="KW-0732">Signal</keyword>
<name>A0ABV9Z5C4_9HYPH</name>
<feature type="signal peptide" evidence="1">
    <location>
        <begin position="1"/>
        <end position="19"/>
    </location>
</feature>
<sequence>MIWLRFPAILLMLLGLCSAGRTQEPESIQTVAPYEMARTLQTLQSQVANGNAAAVTAQRTLLDAMGTRFLAADPKVWEDGRNARAAVSYTLSGGNPNVLKQLLTLDPPIAVDANLAKGAVAYVEDRQDEARDLLMPLDVRALPVSLGGHVALIQAGLIARDDLKRAAYLLDEARLLMPGTLVEEAALRRQVFIVAQIGDLDRFEFLSQQYLRRFGNSIYATDFRQRFATAITRLSIVDGDARFQRLEAMLKETDTESQRSLFLQVARSAVIHGKLETARIAARDALEVAPLGSSDSMRAKLYEASSGITTENFEDYQRDLDGINRRQIGRRDNDLLDAALSVAAAIREETPEPEPLESVNQVSIDPARSNAWVLDVMRRAEAGVEASQKLLKEAPAR</sequence>
<dbReference type="RefSeq" id="WP_114956219.1">
    <property type="nucleotide sequence ID" value="NZ_JBHSJF010000008.1"/>
</dbReference>
<reference evidence="3" key="1">
    <citation type="journal article" date="2019" name="Int. J. Syst. Evol. Microbiol.">
        <title>The Global Catalogue of Microorganisms (GCM) 10K type strain sequencing project: providing services to taxonomists for standard genome sequencing and annotation.</title>
        <authorList>
            <consortium name="The Broad Institute Genomics Platform"/>
            <consortium name="The Broad Institute Genome Sequencing Center for Infectious Disease"/>
            <person name="Wu L."/>
            <person name="Ma J."/>
        </authorList>
    </citation>
    <scope>NUCLEOTIDE SEQUENCE [LARGE SCALE GENOMIC DNA]</scope>
    <source>
        <strain evidence="3">CGMCC 1.16444</strain>
    </source>
</reference>
<dbReference type="Proteomes" id="UP001595796">
    <property type="component" value="Unassembled WGS sequence"/>
</dbReference>
<accession>A0ABV9Z5C4</accession>
<evidence type="ECO:0000313" key="3">
    <source>
        <dbReference type="Proteomes" id="UP001595796"/>
    </source>
</evidence>
<evidence type="ECO:0000256" key="1">
    <source>
        <dbReference type="SAM" id="SignalP"/>
    </source>
</evidence>
<keyword evidence="3" id="KW-1185">Reference proteome</keyword>
<evidence type="ECO:0000313" key="2">
    <source>
        <dbReference type="EMBL" id="MFC5069774.1"/>
    </source>
</evidence>
<proteinExistence type="predicted"/>